<feature type="region of interest" description="Disordered" evidence="3">
    <location>
        <begin position="167"/>
        <end position="200"/>
    </location>
</feature>
<comment type="caution">
    <text evidence="5">The sequence shown here is derived from an EMBL/GenBank/DDBJ whole genome shotgun (WGS) entry which is preliminary data.</text>
</comment>
<dbReference type="PROSITE" id="PS50014">
    <property type="entry name" value="BROMODOMAIN_2"/>
    <property type="match status" value="1"/>
</dbReference>
<dbReference type="Proteomes" id="UP001150062">
    <property type="component" value="Unassembled WGS sequence"/>
</dbReference>
<evidence type="ECO:0000313" key="5">
    <source>
        <dbReference type="EMBL" id="KAJ6246051.1"/>
    </source>
</evidence>
<name>A0ABQ8YN70_9EUKA</name>
<dbReference type="InterPro" id="IPR018359">
    <property type="entry name" value="Bromodomain_CS"/>
</dbReference>
<gene>
    <name evidence="5" type="ORF">M0813_19811</name>
</gene>
<dbReference type="EMBL" id="JAOAOG010000140">
    <property type="protein sequence ID" value="KAJ6246051.1"/>
    <property type="molecule type" value="Genomic_DNA"/>
</dbReference>
<dbReference type="InterPro" id="IPR001487">
    <property type="entry name" value="Bromodomain"/>
</dbReference>
<dbReference type="Pfam" id="PF00439">
    <property type="entry name" value="Bromodomain"/>
    <property type="match status" value="1"/>
</dbReference>
<sequence>MNSPTQSILNEKLVGETLNKVKSMLKFLQEHEYGWLFAYPVDPVSLCIPTYFQVIKHPMDLSTIESKLNNNQYLNLQGIVDDFRLIFNNSIVFNAPDTFVAKCSILMKNEMEQKFALWGIPPPTSRVIKTEGNQVYSNENFQTVPVQNNPEEIVPFVKEGNTLKTENQFEEKQEEKDQEVQQLEQEKEKENEKIQNQKEN</sequence>
<dbReference type="InterPro" id="IPR036427">
    <property type="entry name" value="Bromodomain-like_sf"/>
</dbReference>
<dbReference type="PROSITE" id="PS00633">
    <property type="entry name" value="BROMODOMAIN_1"/>
    <property type="match status" value="1"/>
</dbReference>
<evidence type="ECO:0000256" key="3">
    <source>
        <dbReference type="SAM" id="MobiDB-lite"/>
    </source>
</evidence>
<dbReference type="SMART" id="SM00297">
    <property type="entry name" value="BROMO"/>
    <property type="match status" value="1"/>
</dbReference>
<evidence type="ECO:0000256" key="2">
    <source>
        <dbReference type="PROSITE-ProRule" id="PRU00035"/>
    </source>
</evidence>
<accession>A0ABQ8YN70</accession>
<proteinExistence type="predicted"/>
<dbReference type="SUPFAM" id="SSF47370">
    <property type="entry name" value="Bromodomain"/>
    <property type="match status" value="1"/>
</dbReference>
<feature type="domain" description="Bromo" evidence="4">
    <location>
        <begin position="29"/>
        <end position="101"/>
    </location>
</feature>
<keyword evidence="6" id="KW-1185">Reference proteome</keyword>
<organism evidence="5 6">
    <name type="scientific">Anaeramoeba flamelloides</name>
    <dbReference type="NCBI Taxonomy" id="1746091"/>
    <lineage>
        <taxon>Eukaryota</taxon>
        <taxon>Metamonada</taxon>
        <taxon>Anaeramoebidae</taxon>
        <taxon>Anaeramoeba</taxon>
    </lineage>
</organism>
<dbReference type="PRINTS" id="PR00503">
    <property type="entry name" value="BROMODOMAIN"/>
</dbReference>
<dbReference type="PANTHER" id="PTHR45926">
    <property type="entry name" value="OSJNBA0053K19.4 PROTEIN"/>
    <property type="match status" value="1"/>
</dbReference>
<evidence type="ECO:0000259" key="4">
    <source>
        <dbReference type="PROSITE" id="PS50014"/>
    </source>
</evidence>
<reference evidence="5" key="1">
    <citation type="submission" date="2022-08" db="EMBL/GenBank/DDBJ databases">
        <title>Novel sulfate-reducing endosymbionts in the free-living metamonad Anaeramoeba.</title>
        <authorList>
            <person name="Jerlstrom-Hultqvist J."/>
            <person name="Cepicka I."/>
            <person name="Gallot-Lavallee L."/>
            <person name="Salas-Leiva D."/>
            <person name="Curtis B.A."/>
            <person name="Zahonova K."/>
            <person name="Pipaliya S."/>
            <person name="Dacks J."/>
            <person name="Roger A.J."/>
        </authorList>
    </citation>
    <scope>NUCLEOTIDE SEQUENCE</scope>
    <source>
        <strain evidence="5">Schooner1</strain>
    </source>
</reference>
<protein>
    <submittedName>
        <fullName evidence="5">Falz-related bromodomain-containing protein</fullName>
    </submittedName>
</protein>
<evidence type="ECO:0000313" key="6">
    <source>
        <dbReference type="Proteomes" id="UP001150062"/>
    </source>
</evidence>
<keyword evidence="1 2" id="KW-0103">Bromodomain</keyword>
<dbReference type="Gene3D" id="1.20.920.10">
    <property type="entry name" value="Bromodomain-like"/>
    <property type="match status" value="1"/>
</dbReference>
<evidence type="ECO:0000256" key="1">
    <source>
        <dbReference type="ARBA" id="ARBA00023117"/>
    </source>
</evidence>